<evidence type="ECO:0000313" key="1">
    <source>
        <dbReference type="EMBL" id="TFD96160.1"/>
    </source>
</evidence>
<dbReference type="EMBL" id="SOML01000006">
    <property type="protein sequence ID" value="TFD96160.1"/>
    <property type="molecule type" value="Genomic_DNA"/>
</dbReference>
<sequence length="933" mass="107332">MNNIELYINNRLCEIANAEKLGIRLNRILIKPAELNTKDAQYSYSITIPSTNINDEIFGFANVEEVKDKFNHDYNALLYVDAVLVFDGKFRMSEIDKDGNFKGNLLIPAKKTIKELFGDTKMNGLKTTWSIDFKEMVSSLNKWNTKSGTPDCIFPYVLYGLLPKVPKDANGNYSAKDVWDETVRLGIEDFPPSINCLQTIKKIFETLKDKEGKPQNIGGTAFDDVRLKNLYMSYSNPTDYAQEWNWGDLGTMSVSGNYKSIRDYQTDDPIFERSISQSSMERDHFYTVNLFNSHNVEFSEIQDTGTNMTYYKEPDERNPRYIKKNLRIRIPASGLYKVKLYSDVLLYRGGENESRYDKHTDRTWANTRTGRDSKYNNYFGMKRYEIQVVRDFGSGDFGFDNKLIAGFYDKPNLPQNDKTGTDEPENYPKWYPQEYCPMIVDPSSDNKLINGLHFGQTDRSGTNDRNPEGKPFNTLFIKNGYSWDRTFSQDKKICSAYYNPYKYHYHGYVSEELESDDDYDVVIGKELRDKFKTDIQDIPISDISYISSADNNITGEGQASSIIWLDKGECVTVCWVSEAGDLRKAGHSVKRAVGPVIVEDLNFRLSIEPFRTDEEWVTINKDGEGTASMNWTDIPNFQKGEINLMKFLPSEQKVDEWLDNFCKAFNLQLNQIENDTFELNIKQQHVNTHIASVLDLDNKAGIIKRSNQPLGLPAVFDIGFKINEEEKGFIDTKDNGGGKIETGSLDGSSVNQTSNFSYNWFKIIKQIDKDGNLIQQLQIPIISNKEAWENSSGDYKEMLKKTYLNYAQRFWYRDEDKLYNVGAVWTTNTILIDSDKSQNLFIPQLTDLLKNRSPLTLNYKNEPNSILQTYFKVIAPNDSNYTDIECCLTPDEYDQLNGSKLVKLNNDLYYVASVDGYDPLGRNKTKLRLIRKI</sequence>
<dbReference type="OrthoDB" id="993780at2"/>
<proteinExistence type="predicted"/>
<dbReference type="Proteomes" id="UP000297861">
    <property type="component" value="Unassembled WGS sequence"/>
</dbReference>
<protein>
    <submittedName>
        <fullName evidence="1">Uncharacterized protein</fullName>
    </submittedName>
</protein>
<keyword evidence="2" id="KW-1185">Reference proteome</keyword>
<evidence type="ECO:0000313" key="2">
    <source>
        <dbReference type="Proteomes" id="UP000297861"/>
    </source>
</evidence>
<organism evidence="1 2">
    <name type="scientific">Dysgonomonas capnocytophagoides</name>
    <dbReference type="NCBI Taxonomy" id="45254"/>
    <lineage>
        <taxon>Bacteria</taxon>
        <taxon>Pseudomonadati</taxon>
        <taxon>Bacteroidota</taxon>
        <taxon>Bacteroidia</taxon>
        <taxon>Bacteroidales</taxon>
        <taxon>Dysgonomonadaceae</taxon>
        <taxon>Dysgonomonas</taxon>
    </lineage>
</organism>
<comment type="caution">
    <text evidence="1">The sequence shown here is derived from an EMBL/GenBank/DDBJ whole genome shotgun (WGS) entry which is preliminary data.</text>
</comment>
<dbReference type="AlphaFoldDB" id="A0A4Y8L544"/>
<dbReference type="RefSeq" id="WP_134436498.1">
    <property type="nucleotide sequence ID" value="NZ_SOML01000006.1"/>
</dbReference>
<name>A0A4Y8L544_9BACT</name>
<gene>
    <name evidence="1" type="ORF">E2605_11245</name>
</gene>
<accession>A0A4Y8L544</accession>
<reference evidence="1 2" key="1">
    <citation type="submission" date="2019-03" db="EMBL/GenBank/DDBJ databases">
        <title>San Antonio Military Medical Center submission to MRSN (WRAIR), pending publication.</title>
        <authorList>
            <person name="Blyth D.M."/>
            <person name="Mccarthy S.L."/>
            <person name="Schall S.E."/>
            <person name="Stam J.A."/>
            <person name="Ong A.C."/>
            <person name="Mcgann P.T."/>
        </authorList>
    </citation>
    <scope>NUCLEOTIDE SEQUENCE [LARGE SCALE GENOMIC DNA]</scope>
    <source>
        <strain evidence="1 2">MRSN571793</strain>
    </source>
</reference>